<proteinExistence type="predicted"/>
<evidence type="ECO:0000256" key="3">
    <source>
        <dbReference type="ARBA" id="ARBA00022553"/>
    </source>
</evidence>
<name>A0ABV7ZXU5_9GAMM</name>
<dbReference type="SUPFAM" id="SSF55781">
    <property type="entry name" value="GAF domain-like"/>
    <property type="match status" value="1"/>
</dbReference>
<dbReference type="Pfam" id="PF02518">
    <property type="entry name" value="HATPase_c"/>
    <property type="match status" value="1"/>
</dbReference>
<keyword evidence="3" id="KW-0597">Phosphoprotein</keyword>
<keyword evidence="6 11" id="KW-0418">Kinase</keyword>
<dbReference type="GO" id="GO:0004673">
    <property type="term" value="F:protein histidine kinase activity"/>
    <property type="evidence" value="ECO:0007669"/>
    <property type="project" value="UniProtKB-EC"/>
</dbReference>
<organism evidence="11 12">
    <name type="scientific">Saccharospirillum mangrovi</name>
    <dbReference type="NCBI Taxonomy" id="2161747"/>
    <lineage>
        <taxon>Bacteria</taxon>
        <taxon>Pseudomonadati</taxon>
        <taxon>Pseudomonadota</taxon>
        <taxon>Gammaproteobacteria</taxon>
        <taxon>Oceanospirillales</taxon>
        <taxon>Saccharospirillaceae</taxon>
        <taxon>Saccharospirillum</taxon>
    </lineage>
</organism>
<gene>
    <name evidence="11" type="primary">prsK</name>
    <name evidence="11" type="ORF">ACFOOG_03935</name>
</gene>
<evidence type="ECO:0000256" key="8">
    <source>
        <dbReference type="ARBA" id="ARBA00023012"/>
    </source>
</evidence>
<feature type="transmembrane region" description="Helical" evidence="9">
    <location>
        <begin position="153"/>
        <end position="174"/>
    </location>
</feature>
<evidence type="ECO:0000313" key="12">
    <source>
        <dbReference type="Proteomes" id="UP001595617"/>
    </source>
</evidence>
<feature type="transmembrane region" description="Helical" evidence="9">
    <location>
        <begin position="223"/>
        <end position="247"/>
    </location>
</feature>
<feature type="transmembrane region" description="Helical" evidence="9">
    <location>
        <begin position="34"/>
        <end position="53"/>
    </location>
</feature>
<dbReference type="InterPro" id="IPR003594">
    <property type="entry name" value="HATPase_dom"/>
</dbReference>
<evidence type="ECO:0000256" key="9">
    <source>
        <dbReference type="SAM" id="Phobius"/>
    </source>
</evidence>
<dbReference type="InterPro" id="IPR004358">
    <property type="entry name" value="Sig_transdc_His_kin-like_C"/>
</dbReference>
<dbReference type="SMART" id="SM00387">
    <property type="entry name" value="HATPase_c"/>
    <property type="match status" value="1"/>
</dbReference>
<feature type="domain" description="Histidine kinase" evidence="10">
    <location>
        <begin position="475"/>
        <end position="678"/>
    </location>
</feature>
<dbReference type="InterPro" id="IPR029016">
    <property type="entry name" value="GAF-like_dom_sf"/>
</dbReference>
<dbReference type="InterPro" id="IPR014265">
    <property type="entry name" value="XrtA/PrsK"/>
</dbReference>
<feature type="transmembrane region" description="Helical" evidence="9">
    <location>
        <begin position="97"/>
        <end position="117"/>
    </location>
</feature>
<dbReference type="RefSeq" id="WP_380693583.1">
    <property type="nucleotide sequence ID" value="NZ_JBHRYR010000002.1"/>
</dbReference>
<dbReference type="InterPro" id="IPR036890">
    <property type="entry name" value="HATPase_C_sf"/>
</dbReference>
<keyword evidence="12" id="KW-1185">Reference proteome</keyword>
<keyword evidence="9" id="KW-0472">Membrane</keyword>
<feature type="transmembrane region" description="Helical" evidence="9">
    <location>
        <begin position="6"/>
        <end position="27"/>
    </location>
</feature>
<keyword evidence="8" id="KW-0902">Two-component regulatory system</keyword>
<reference evidence="12" key="1">
    <citation type="journal article" date="2019" name="Int. J. Syst. Evol. Microbiol.">
        <title>The Global Catalogue of Microorganisms (GCM) 10K type strain sequencing project: providing services to taxonomists for standard genome sequencing and annotation.</title>
        <authorList>
            <consortium name="The Broad Institute Genomics Platform"/>
            <consortium name="The Broad Institute Genome Sequencing Center for Infectious Disease"/>
            <person name="Wu L."/>
            <person name="Ma J."/>
        </authorList>
    </citation>
    <scope>NUCLEOTIDE SEQUENCE [LARGE SCALE GENOMIC DNA]</scope>
    <source>
        <strain evidence="12">IBRC 10765</strain>
    </source>
</reference>
<sequence length="682" mass="76646">MDFHAVTAFSYGSATTLSFILTIYLAFAGWRSTWQLPLAGAALLQTLWLFVFTVQLTQNTTSTEWTLSLEGLYLLAWILALSYTLRKLRREEWPFKLTLTPLVSLLVYLFCLADIWLDLTHGRSTIALSFVLLSIIALTSLEQLIRNTLSSRFLKLLGVSLGIVFIFNVVLYAQNLLFKEIELVLWQARAALLMASSFLVVGAGLLFRNADTHKGSLGFSRPVAFYTTSLLLSSFGLILFALGGYYVQSWGGLWGIYLLTLLKFGFIVILAALFLSNRMRTRMQVWISKHFFNHKYDYRREWLNVIYALTDVTDASELYRIAYQSIGRPFQATNGEVRVLRGQRYQRVYVTPEWATKTAQPVGVDDAFVSIMADHEWVFAPRAKEGPLAEYNSLLPHWVTRHNDIQLIVPLIAQHQLIGFVMLGKPGIDTDLTWEDLDILKTMGRQLANHILTMSQKEQLTEARQLDTYNKLSAFIMHDLNNVAAQLTLVSNNAPRHRAKAAFIDDMIMTVSNAATRMQRLIQKFGRIEDTGLSRFSVGAALASSIDACDPNPPHPVLHLRGADRDIQADRDRFILAFKHLLKNAQEATPPTGLVDIYLDTTSPTSTVITVQDTGCGMNDAFIQQRLFKPFETTKKGQGMGIGVYLTRSFIEELGGSLDVTSTPGQGTSFTARLPHVMEQGN</sequence>
<keyword evidence="4 11" id="KW-0808">Transferase</keyword>
<dbReference type="PROSITE" id="PS50109">
    <property type="entry name" value="HIS_KIN"/>
    <property type="match status" value="1"/>
</dbReference>
<keyword evidence="7" id="KW-0067">ATP-binding</keyword>
<protein>
    <recommendedName>
        <fullName evidence="2">histidine kinase</fullName>
        <ecNumber evidence="2">2.7.13.3</ecNumber>
    </recommendedName>
</protein>
<evidence type="ECO:0000256" key="2">
    <source>
        <dbReference type="ARBA" id="ARBA00012438"/>
    </source>
</evidence>
<feature type="transmembrane region" description="Helical" evidence="9">
    <location>
        <begin position="186"/>
        <end position="207"/>
    </location>
</feature>
<dbReference type="EMBL" id="JBHRYR010000002">
    <property type="protein sequence ID" value="MFC3851977.1"/>
    <property type="molecule type" value="Genomic_DNA"/>
</dbReference>
<accession>A0ABV7ZXU5</accession>
<evidence type="ECO:0000259" key="10">
    <source>
        <dbReference type="PROSITE" id="PS50109"/>
    </source>
</evidence>
<dbReference type="Gene3D" id="3.30.450.40">
    <property type="match status" value="1"/>
</dbReference>
<evidence type="ECO:0000256" key="1">
    <source>
        <dbReference type="ARBA" id="ARBA00000085"/>
    </source>
</evidence>
<keyword evidence="5" id="KW-0547">Nucleotide-binding</keyword>
<evidence type="ECO:0000256" key="6">
    <source>
        <dbReference type="ARBA" id="ARBA00022777"/>
    </source>
</evidence>
<dbReference type="SUPFAM" id="SSF55874">
    <property type="entry name" value="ATPase domain of HSP90 chaperone/DNA topoisomerase II/histidine kinase"/>
    <property type="match status" value="1"/>
</dbReference>
<keyword evidence="9" id="KW-0812">Transmembrane</keyword>
<feature type="transmembrane region" description="Helical" evidence="9">
    <location>
        <begin position="123"/>
        <end position="141"/>
    </location>
</feature>
<evidence type="ECO:0000256" key="5">
    <source>
        <dbReference type="ARBA" id="ARBA00022741"/>
    </source>
</evidence>
<dbReference type="PANTHER" id="PTHR43065:SF10">
    <property type="entry name" value="PEROXIDE STRESS-ACTIVATED HISTIDINE KINASE MAK3"/>
    <property type="match status" value="1"/>
</dbReference>
<dbReference type="NCBIfam" id="TIGR02916">
    <property type="entry name" value="PEP_his_kin"/>
    <property type="match status" value="1"/>
</dbReference>
<keyword evidence="9" id="KW-1133">Transmembrane helix</keyword>
<evidence type="ECO:0000256" key="7">
    <source>
        <dbReference type="ARBA" id="ARBA00022840"/>
    </source>
</evidence>
<feature type="transmembrane region" description="Helical" evidence="9">
    <location>
        <begin position="253"/>
        <end position="275"/>
    </location>
</feature>
<evidence type="ECO:0000313" key="11">
    <source>
        <dbReference type="EMBL" id="MFC3851977.1"/>
    </source>
</evidence>
<dbReference type="Gene3D" id="3.30.565.10">
    <property type="entry name" value="Histidine kinase-like ATPase, C-terminal domain"/>
    <property type="match status" value="1"/>
</dbReference>
<dbReference type="Proteomes" id="UP001595617">
    <property type="component" value="Unassembled WGS sequence"/>
</dbReference>
<feature type="transmembrane region" description="Helical" evidence="9">
    <location>
        <begin position="65"/>
        <end position="85"/>
    </location>
</feature>
<dbReference type="InterPro" id="IPR005467">
    <property type="entry name" value="His_kinase_dom"/>
</dbReference>
<evidence type="ECO:0000256" key="4">
    <source>
        <dbReference type="ARBA" id="ARBA00022679"/>
    </source>
</evidence>
<dbReference type="PANTHER" id="PTHR43065">
    <property type="entry name" value="SENSOR HISTIDINE KINASE"/>
    <property type="match status" value="1"/>
</dbReference>
<dbReference type="EC" id="2.7.13.3" evidence="2"/>
<comment type="catalytic activity">
    <reaction evidence="1">
        <text>ATP + protein L-histidine = ADP + protein N-phospho-L-histidine.</text>
        <dbReference type="EC" id="2.7.13.3"/>
    </reaction>
</comment>
<dbReference type="PRINTS" id="PR00344">
    <property type="entry name" value="BCTRLSENSOR"/>
</dbReference>
<comment type="caution">
    <text evidence="11">The sequence shown here is derived from an EMBL/GenBank/DDBJ whole genome shotgun (WGS) entry which is preliminary data.</text>
</comment>